<sequence length="217" mass="23397">MWREAAPRDIGSDAHPATPIIKAAPMRHSKELGVASYLPPSVLTPIRARPRVSSFDKLRPACHPPSWLASARPYSCARRPGVQQLRQIEAMSPGRSLGRSQGLVPVRQVGVSSGFVGRPAPDARSLGPACMVVLIVDLPDSPRPILLLPSGRLAVAPPDLVRALPNSILSRWRHCEPHVLTLQTSRPAGRDNARQARQQDRPGGGSMAAAPERETRG</sequence>
<protein>
    <submittedName>
        <fullName evidence="2">Uncharacterized protein</fullName>
    </submittedName>
</protein>
<feature type="compositionally biased region" description="Basic and acidic residues" evidence="1">
    <location>
        <begin position="188"/>
        <end position="200"/>
    </location>
</feature>
<accession>A0ABR6HSG3</accession>
<evidence type="ECO:0000313" key="3">
    <source>
        <dbReference type="Proteomes" id="UP000576152"/>
    </source>
</evidence>
<proteinExistence type="predicted"/>
<comment type="caution">
    <text evidence="2">The sequence shown here is derived from an EMBL/GenBank/DDBJ whole genome shotgun (WGS) entry which is preliminary data.</text>
</comment>
<evidence type="ECO:0000313" key="2">
    <source>
        <dbReference type="EMBL" id="MBB3713412.1"/>
    </source>
</evidence>
<organism evidence="2 3">
    <name type="scientific">Limimaricola variabilis</name>
    <dbReference type="NCBI Taxonomy" id="1492771"/>
    <lineage>
        <taxon>Bacteria</taxon>
        <taxon>Pseudomonadati</taxon>
        <taxon>Pseudomonadota</taxon>
        <taxon>Alphaproteobacteria</taxon>
        <taxon>Rhodobacterales</taxon>
        <taxon>Paracoccaceae</taxon>
        <taxon>Limimaricola</taxon>
    </lineage>
</organism>
<evidence type="ECO:0000256" key="1">
    <source>
        <dbReference type="SAM" id="MobiDB-lite"/>
    </source>
</evidence>
<name>A0ABR6HSG3_9RHOB</name>
<reference evidence="2 3" key="1">
    <citation type="submission" date="2020-08" db="EMBL/GenBank/DDBJ databases">
        <title>Genomic Encyclopedia of Type Strains, Phase III (KMG-III): the genomes of soil and plant-associated and newly described type strains.</title>
        <authorList>
            <person name="Whitman W."/>
        </authorList>
    </citation>
    <scope>NUCLEOTIDE SEQUENCE [LARGE SCALE GENOMIC DNA]</scope>
    <source>
        <strain evidence="2 3">CECT 8572</strain>
    </source>
</reference>
<dbReference type="EMBL" id="JACIBX010000014">
    <property type="protein sequence ID" value="MBB3713412.1"/>
    <property type="molecule type" value="Genomic_DNA"/>
</dbReference>
<keyword evidence="3" id="KW-1185">Reference proteome</keyword>
<dbReference type="Proteomes" id="UP000576152">
    <property type="component" value="Unassembled WGS sequence"/>
</dbReference>
<gene>
    <name evidence="2" type="ORF">FHS00_003016</name>
</gene>
<feature type="region of interest" description="Disordered" evidence="1">
    <location>
        <begin position="181"/>
        <end position="217"/>
    </location>
</feature>